<dbReference type="Gene3D" id="2.60.120.10">
    <property type="entry name" value="Jelly Rolls"/>
    <property type="match status" value="1"/>
</dbReference>
<reference evidence="2 3" key="1">
    <citation type="submission" date="2019-02" db="EMBL/GenBank/DDBJ databases">
        <title>Prokaryotic population dynamics and viral predation in marine succession experiment using metagenomics: the confinement effect.</title>
        <authorList>
            <person name="Haro-Moreno J.M."/>
            <person name="Rodriguez-Valera F."/>
            <person name="Lopez-Perez M."/>
        </authorList>
    </citation>
    <scope>NUCLEOTIDE SEQUENCE [LARGE SCALE GENOMIC DNA]</scope>
    <source>
        <strain evidence="2">MED-G157</strain>
    </source>
</reference>
<dbReference type="EMBL" id="SHAG01000025">
    <property type="protein sequence ID" value="RZO75768.1"/>
    <property type="molecule type" value="Genomic_DNA"/>
</dbReference>
<dbReference type="Proteomes" id="UP000316199">
    <property type="component" value="Unassembled WGS sequence"/>
</dbReference>
<organism evidence="2 3">
    <name type="scientific">OM182 bacterium</name>
    <dbReference type="NCBI Taxonomy" id="2510334"/>
    <lineage>
        <taxon>Bacteria</taxon>
        <taxon>Pseudomonadati</taxon>
        <taxon>Pseudomonadota</taxon>
        <taxon>Gammaproteobacteria</taxon>
        <taxon>OMG group</taxon>
        <taxon>OM182 clade</taxon>
    </lineage>
</organism>
<accession>A0A520RZX3</accession>
<name>A0A520RZX3_9GAMM</name>
<evidence type="ECO:0000313" key="2">
    <source>
        <dbReference type="EMBL" id="RZO75768.1"/>
    </source>
</evidence>
<protein>
    <recommendedName>
        <fullName evidence="4">Cupin domain-containing protein</fullName>
    </recommendedName>
</protein>
<dbReference type="InterPro" id="IPR011051">
    <property type="entry name" value="RmlC_Cupin_sf"/>
</dbReference>
<feature type="compositionally biased region" description="Basic and acidic residues" evidence="1">
    <location>
        <begin position="11"/>
        <end position="27"/>
    </location>
</feature>
<proteinExistence type="predicted"/>
<evidence type="ECO:0000313" key="3">
    <source>
        <dbReference type="Proteomes" id="UP000316199"/>
    </source>
</evidence>
<dbReference type="SUPFAM" id="SSF51182">
    <property type="entry name" value="RmlC-like cupins"/>
    <property type="match status" value="1"/>
</dbReference>
<dbReference type="InterPro" id="IPR014710">
    <property type="entry name" value="RmlC-like_jellyroll"/>
</dbReference>
<evidence type="ECO:0000256" key="1">
    <source>
        <dbReference type="SAM" id="MobiDB-lite"/>
    </source>
</evidence>
<comment type="caution">
    <text evidence="2">The sequence shown here is derived from an EMBL/GenBank/DDBJ whole genome shotgun (WGS) entry which is preliminary data.</text>
</comment>
<feature type="region of interest" description="Disordered" evidence="1">
    <location>
        <begin position="1"/>
        <end position="27"/>
    </location>
</feature>
<evidence type="ECO:0008006" key="4">
    <source>
        <dbReference type="Google" id="ProtNLM"/>
    </source>
</evidence>
<sequence>MSEAINENQSEESKQEPEFNGKRAMSERGPFEINEAQAWKGPYPVGTFEGKKIVAESWDISKLVEDGNEEEVCEKVGEMLELAASGSSENKLLRQDEGFENGFRSTHVWFGPNFELFRHSHPAGDCMYLIMAGELTMGKRTLKAGSTVFVPNEMPYKFVAGPDGVEVVEFRSGGRIAGKPGMRLEENSLEAVQKLIDGYKANAHLWKAPPTFSDTGHIKPHLEN</sequence>
<gene>
    <name evidence="2" type="ORF">EVA68_06125</name>
</gene>
<dbReference type="AlphaFoldDB" id="A0A520RZX3"/>